<feature type="compositionally biased region" description="Polar residues" evidence="1">
    <location>
        <begin position="359"/>
        <end position="371"/>
    </location>
</feature>
<dbReference type="InterPro" id="IPR051686">
    <property type="entry name" value="Lipoprotein_DolP"/>
</dbReference>
<dbReference type="Gene3D" id="3.30.1340.30">
    <property type="match status" value="1"/>
</dbReference>
<evidence type="ECO:0000313" key="4">
    <source>
        <dbReference type="Proteomes" id="UP000295294"/>
    </source>
</evidence>
<feature type="compositionally biased region" description="Basic and acidic residues" evidence="1">
    <location>
        <begin position="73"/>
        <end position="85"/>
    </location>
</feature>
<dbReference type="EMBL" id="CP038634">
    <property type="protein sequence ID" value="QBY50596.1"/>
    <property type="molecule type" value="Genomic_DNA"/>
</dbReference>
<dbReference type="PANTHER" id="PTHR34606">
    <property type="entry name" value="BON DOMAIN-CONTAINING PROTEIN"/>
    <property type="match status" value="1"/>
</dbReference>
<dbReference type="STRING" id="1349762.GCA_001592245_00917"/>
<dbReference type="InterPro" id="IPR007055">
    <property type="entry name" value="BON_dom"/>
</dbReference>
<organism evidence="3 4">
    <name type="scientific">Cupriavidus oxalaticus</name>
    <dbReference type="NCBI Taxonomy" id="96344"/>
    <lineage>
        <taxon>Bacteria</taxon>
        <taxon>Pseudomonadati</taxon>
        <taxon>Pseudomonadota</taxon>
        <taxon>Betaproteobacteria</taxon>
        <taxon>Burkholderiales</taxon>
        <taxon>Burkholderiaceae</taxon>
        <taxon>Cupriavidus</taxon>
    </lineage>
</organism>
<feature type="compositionally biased region" description="Basic and acidic residues" evidence="1">
    <location>
        <begin position="41"/>
        <end position="64"/>
    </location>
</feature>
<gene>
    <name evidence="3" type="ORF">E0W60_05255</name>
</gene>
<dbReference type="RefSeq" id="WP_135703250.1">
    <property type="nucleotide sequence ID" value="NZ_CP038634.1"/>
</dbReference>
<protein>
    <submittedName>
        <fullName evidence="3">BON domain-containing protein</fullName>
    </submittedName>
</protein>
<feature type="region of interest" description="Disordered" evidence="1">
    <location>
        <begin position="333"/>
        <end position="371"/>
    </location>
</feature>
<dbReference type="AlphaFoldDB" id="A0A4P7L4X9"/>
<feature type="compositionally biased region" description="Basic and acidic residues" evidence="1">
    <location>
        <begin position="139"/>
        <end position="196"/>
    </location>
</feature>
<feature type="compositionally biased region" description="Gly residues" evidence="1">
    <location>
        <begin position="99"/>
        <end position="118"/>
    </location>
</feature>
<dbReference type="KEGG" id="cox:E0W60_05255"/>
<evidence type="ECO:0000259" key="2">
    <source>
        <dbReference type="PROSITE" id="PS50914"/>
    </source>
</evidence>
<dbReference type="PANTHER" id="PTHR34606:SF15">
    <property type="entry name" value="BON DOMAIN-CONTAINING PROTEIN"/>
    <property type="match status" value="1"/>
</dbReference>
<dbReference type="Pfam" id="PF04972">
    <property type="entry name" value="BON"/>
    <property type="match status" value="1"/>
</dbReference>
<evidence type="ECO:0000313" key="3">
    <source>
        <dbReference type="EMBL" id="QBY50596.1"/>
    </source>
</evidence>
<name>A0A4P7L4X9_9BURK</name>
<dbReference type="PROSITE" id="PS50914">
    <property type="entry name" value="BON"/>
    <property type="match status" value="1"/>
</dbReference>
<feature type="compositionally biased region" description="Low complexity" evidence="1">
    <location>
        <begin position="198"/>
        <end position="220"/>
    </location>
</feature>
<dbReference type="SMART" id="SM00749">
    <property type="entry name" value="BON"/>
    <property type="match status" value="1"/>
</dbReference>
<feature type="compositionally biased region" description="Polar residues" evidence="1">
    <location>
        <begin position="240"/>
        <end position="252"/>
    </location>
</feature>
<dbReference type="InterPro" id="IPR014004">
    <property type="entry name" value="Transpt-assoc_nodulatn_dom_bac"/>
</dbReference>
<dbReference type="Proteomes" id="UP000295294">
    <property type="component" value="Chromosome 1"/>
</dbReference>
<dbReference type="OrthoDB" id="8963247at2"/>
<reference evidence="3 4" key="1">
    <citation type="submission" date="2019-03" db="EMBL/GenBank/DDBJ databases">
        <title>Efficiently degradation of phenoxyalkanoic acid herbicides by Cupriavidus oxalaticus strain X32.</title>
        <authorList>
            <person name="Sheng X."/>
        </authorList>
    </citation>
    <scope>NUCLEOTIDE SEQUENCE [LARGE SCALE GENOMIC DNA]</scope>
    <source>
        <strain evidence="3 4">X32</strain>
    </source>
</reference>
<accession>A0A4P7L4X9</accession>
<sequence>MFNFRNDRGSRGGNQGQRQQAGRRDESRGSGSEDWGQEWGEDWRGDERSDEREGRGEWRGESRGRSGGQYGNERGDERRGSESARHGGPWYQQDTPSGQGRGSWGQPGYGASDAGGTGHPYSSGYGGYRPSAQDSGYHAQERESGYGYRDEDRFGPRGRGGERDERDERDERGQRGERGGRAMHWREGMERDRGQRGGEPSYGSGYYGDSASGGQSFSGGQRVYPDDYGYRRSRAFGQQAAAQGWSQRSQQAGRRMTGPKGYRRSDERVREDVCERLAMNPYIDVGEVSVEVANGVVTLDGTVRERREKYVIEEIADAVFGVTEVDNRLRVERGQGGQGSAWAAGSEVGGEDTAGSAADTGTSPERTLNKS</sequence>
<feature type="region of interest" description="Disordered" evidence="1">
    <location>
        <begin position="1"/>
        <end position="268"/>
    </location>
</feature>
<feature type="compositionally biased region" description="Basic and acidic residues" evidence="1">
    <location>
        <begin position="1"/>
        <end position="10"/>
    </location>
</feature>
<proteinExistence type="predicted"/>
<evidence type="ECO:0000256" key="1">
    <source>
        <dbReference type="SAM" id="MobiDB-lite"/>
    </source>
</evidence>
<feature type="domain" description="BON" evidence="2">
    <location>
        <begin position="265"/>
        <end position="333"/>
    </location>
</feature>